<protein>
    <recommendedName>
        <fullName evidence="3">Endonuclease/exonuclease/phosphatase domain-containing protein</fullName>
    </recommendedName>
</protein>
<dbReference type="EMBL" id="KZ302618">
    <property type="protein sequence ID" value="PFH45014.1"/>
    <property type="molecule type" value="Genomic_DNA"/>
</dbReference>
<keyword evidence="2" id="KW-1185">Reference proteome</keyword>
<dbReference type="STRING" id="703135.A0A2A9N7X6"/>
<evidence type="ECO:0000313" key="1">
    <source>
        <dbReference type="EMBL" id="PFH45014.1"/>
    </source>
</evidence>
<gene>
    <name evidence="1" type="ORF">AMATHDRAFT_163768</name>
</gene>
<sequence>MSDNILYTSETLIKGRSSSLTITHKNNNHKMELINVYAPNITNEKITFFEEVYNKLKDKEITNPVLLGDFNYVEEAIDRWPEHTDDNRIQRTINRIKRQLHVQDGWRYSHPHDKEFTFEQQSTNSRARIDRIYINKLQYENSTNWNIVESGTLSDHNIPITTLIKNSIPEIGKGLWRIQGSTIIDEEFKKIAHKIINKTMTKITREGNAQTEWRKAKEEIKKEAQKIERTRKK</sequence>
<accession>A0A2A9N7X6</accession>
<dbReference type="InterPro" id="IPR036691">
    <property type="entry name" value="Endo/exonu/phosph_ase_sf"/>
</dbReference>
<proteinExistence type="predicted"/>
<dbReference type="Gene3D" id="3.60.10.10">
    <property type="entry name" value="Endonuclease/exonuclease/phosphatase"/>
    <property type="match status" value="1"/>
</dbReference>
<feature type="non-terminal residue" evidence="1">
    <location>
        <position position="233"/>
    </location>
</feature>
<dbReference type="OrthoDB" id="416119at2759"/>
<organism evidence="1 2">
    <name type="scientific">Amanita thiersii Skay4041</name>
    <dbReference type="NCBI Taxonomy" id="703135"/>
    <lineage>
        <taxon>Eukaryota</taxon>
        <taxon>Fungi</taxon>
        <taxon>Dikarya</taxon>
        <taxon>Basidiomycota</taxon>
        <taxon>Agaricomycotina</taxon>
        <taxon>Agaricomycetes</taxon>
        <taxon>Agaricomycetidae</taxon>
        <taxon>Agaricales</taxon>
        <taxon>Pluteineae</taxon>
        <taxon>Amanitaceae</taxon>
        <taxon>Amanita</taxon>
    </lineage>
</organism>
<reference evidence="1 2" key="1">
    <citation type="submission" date="2014-02" db="EMBL/GenBank/DDBJ databases">
        <title>Transposable element dynamics among asymbiotic and ectomycorrhizal Amanita fungi.</title>
        <authorList>
            <consortium name="DOE Joint Genome Institute"/>
            <person name="Hess J."/>
            <person name="Skrede I."/>
            <person name="Wolfe B."/>
            <person name="LaButti K."/>
            <person name="Ohm R.A."/>
            <person name="Grigoriev I.V."/>
            <person name="Pringle A."/>
        </authorList>
    </citation>
    <scope>NUCLEOTIDE SEQUENCE [LARGE SCALE GENOMIC DNA]</scope>
    <source>
        <strain evidence="1 2">SKay4041</strain>
    </source>
</reference>
<dbReference type="SUPFAM" id="SSF56219">
    <property type="entry name" value="DNase I-like"/>
    <property type="match status" value="1"/>
</dbReference>
<evidence type="ECO:0008006" key="3">
    <source>
        <dbReference type="Google" id="ProtNLM"/>
    </source>
</evidence>
<name>A0A2A9N7X6_9AGAR</name>
<dbReference type="Proteomes" id="UP000242287">
    <property type="component" value="Unassembled WGS sequence"/>
</dbReference>
<evidence type="ECO:0000313" key="2">
    <source>
        <dbReference type="Proteomes" id="UP000242287"/>
    </source>
</evidence>
<dbReference type="AlphaFoldDB" id="A0A2A9N7X6"/>